<protein>
    <submittedName>
        <fullName evidence="1">Uncharacterized protein</fullName>
    </submittedName>
</protein>
<keyword evidence="2" id="KW-1185">Reference proteome</keyword>
<dbReference type="EMBL" id="MU866045">
    <property type="protein sequence ID" value="KAK4441934.1"/>
    <property type="molecule type" value="Genomic_DNA"/>
</dbReference>
<evidence type="ECO:0000313" key="2">
    <source>
        <dbReference type="Proteomes" id="UP001321760"/>
    </source>
</evidence>
<evidence type="ECO:0000313" key="1">
    <source>
        <dbReference type="EMBL" id="KAK4441934.1"/>
    </source>
</evidence>
<reference evidence="1" key="1">
    <citation type="journal article" date="2023" name="Mol. Phylogenet. Evol.">
        <title>Genome-scale phylogeny and comparative genomics of the fungal order Sordariales.</title>
        <authorList>
            <person name="Hensen N."/>
            <person name="Bonometti L."/>
            <person name="Westerberg I."/>
            <person name="Brannstrom I.O."/>
            <person name="Guillou S."/>
            <person name="Cros-Aarteil S."/>
            <person name="Calhoun S."/>
            <person name="Haridas S."/>
            <person name="Kuo A."/>
            <person name="Mondo S."/>
            <person name="Pangilinan J."/>
            <person name="Riley R."/>
            <person name="LaButti K."/>
            <person name="Andreopoulos B."/>
            <person name="Lipzen A."/>
            <person name="Chen C."/>
            <person name="Yan M."/>
            <person name="Daum C."/>
            <person name="Ng V."/>
            <person name="Clum A."/>
            <person name="Steindorff A."/>
            <person name="Ohm R.A."/>
            <person name="Martin F."/>
            <person name="Silar P."/>
            <person name="Natvig D.O."/>
            <person name="Lalanne C."/>
            <person name="Gautier V."/>
            <person name="Ament-Velasquez S.L."/>
            <person name="Kruys A."/>
            <person name="Hutchinson M.I."/>
            <person name="Powell A.J."/>
            <person name="Barry K."/>
            <person name="Miller A.N."/>
            <person name="Grigoriev I.V."/>
            <person name="Debuchy R."/>
            <person name="Gladieux P."/>
            <person name="Hiltunen Thoren M."/>
            <person name="Johannesson H."/>
        </authorList>
    </citation>
    <scope>NUCLEOTIDE SEQUENCE</scope>
    <source>
        <strain evidence="1">PSN243</strain>
    </source>
</reference>
<accession>A0AAV9FUZ7</accession>
<dbReference type="AlphaFoldDB" id="A0AAV9FUZ7"/>
<name>A0AAV9FUZ7_9PEZI</name>
<gene>
    <name evidence="1" type="ORF">QBC34DRAFT_453401</name>
</gene>
<sequence length="213" mass="25733">MSEWQTTPIDTPTPSLTLSILFQLRSLLFPFWFQWDNVLKWPDDGWIRYRTPNSSGPRRQLRIYHHNATAWSRANPHSNGEWRVRIDDQALIPSELYDADEDRYQQWFRQRYPHLQRIVETKQYIRPAWLGSLDIRVPWDHEFHLAHCVLAFRRYWKARESGTHVCPRDIDHNHIKHCLDWFDEYAFPPGPMTVYEGPGAGDWNLWWQTKVCF</sequence>
<proteinExistence type="predicted"/>
<reference evidence="1" key="2">
    <citation type="submission" date="2023-05" db="EMBL/GenBank/DDBJ databases">
        <authorList>
            <consortium name="Lawrence Berkeley National Laboratory"/>
            <person name="Steindorff A."/>
            <person name="Hensen N."/>
            <person name="Bonometti L."/>
            <person name="Westerberg I."/>
            <person name="Brannstrom I.O."/>
            <person name="Guillou S."/>
            <person name="Cros-Aarteil S."/>
            <person name="Calhoun S."/>
            <person name="Haridas S."/>
            <person name="Kuo A."/>
            <person name="Mondo S."/>
            <person name="Pangilinan J."/>
            <person name="Riley R."/>
            <person name="Labutti K."/>
            <person name="Andreopoulos B."/>
            <person name="Lipzen A."/>
            <person name="Chen C."/>
            <person name="Yanf M."/>
            <person name="Daum C."/>
            <person name="Ng V."/>
            <person name="Clum A."/>
            <person name="Ohm R."/>
            <person name="Martin F."/>
            <person name="Silar P."/>
            <person name="Natvig D."/>
            <person name="Lalanne C."/>
            <person name="Gautier V."/>
            <person name="Ament-Velasquez S.L."/>
            <person name="Kruys A."/>
            <person name="Hutchinson M.I."/>
            <person name="Powell A.J."/>
            <person name="Barry K."/>
            <person name="Miller A.N."/>
            <person name="Grigoriev I.V."/>
            <person name="Debuchy R."/>
            <person name="Gladieux P."/>
            <person name="Thoren M.H."/>
            <person name="Johannesson H."/>
        </authorList>
    </citation>
    <scope>NUCLEOTIDE SEQUENCE</scope>
    <source>
        <strain evidence="1">PSN243</strain>
    </source>
</reference>
<comment type="caution">
    <text evidence="1">The sequence shown here is derived from an EMBL/GenBank/DDBJ whole genome shotgun (WGS) entry which is preliminary data.</text>
</comment>
<dbReference type="Proteomes" id="UP001321760">
    <property type="component" value="Unassembled WGS sequence"/>
</dbReference>
<organism evidence="1 2">
    <name type="scientific">Podospora aff. communis PSN243</name>
    <dbReference type="NCBI Taxonomy" id="3040156"/>
    <lineage>
        <taxon>Eukaryota</taxon>
        <taxon>Fungi</taxon>
        <taxon>Dikarya</taxon>
        <taxon>Ascomycota</taxon>
        <taxon>Pezizomycotina</taxon>
        <taxon>Sordariomycetes</taxon>
        <taxon>Sordariomycetidae</taxon>
        <taxon>Sordariales</taxon>
        <taxon>Podosporaceae</taxon>
        <taxon>Podospora</taxon>
    </lineage>
</organism>